<dbReference type="GO" id="GO:0046933">
    <property type="term" value="F:proton-transporting ATP synthase activity, rotational mechanism"/>
    <property type="evidence" value="ECO:0007669"/>
    <property type="project" value="TreeGrafter"/>
</dbReference>
<feature type="compositionally biased region" description="Low complexity" evidence="1">
    <location>
        <begin position="482"/>
        <end position="494"/>
    </location>
</feature>
<protein>
    <recommendedName>
        <fullName evidence="5">ATP synthase subunit f, mitochondrial</fullName>
    </recommendedName>
</protein>
<feature type="region of interest" description="Disordered" evidence="1">
    <location>
        <begin position="555"/>
        <end position="741"/>
    </location>
</feature>
<feature type="compositionally biased region" description="Pro residues" evidence="1">
    <location>
        <begin position="1024"/>
        <end position="1033"/>
    </location>
</feature>
<feature type="compositionally biased region" description="Low complexity" evidence="1">
    <location>
        <begin position="160"/>
        <end position="178"/>
    </location>
</feature>
<dbReference type="InterPro" id="IPR019727">
    <property type="entry name" value="ATP_synth_F0_fsu_mt_fun"/>
</dbReference>
<feature type="compositionally biased region" description="Polar residues" evidence="1">
    <location>
        <begin position="218"/>
        <end position="229"/>
    </location>
</feature>
<dbReference type="OrthoDB" id="5416983at2759"/>
<dbReference type="PANTHER" id="PTHR28161:SF1">
    <property type="entry name" value="ATP SYNTHASE SUBUNIT F, MITOCHONDRIAL"/>
    <property type="match status" value="1"/>
</dbReference>
<comment type="caution">
    <text evidence="3">The sequence shown here is derived from an EMBL/GenBank/DDBJ whole genome shotgun (WGS) entry which is preliminary data.</text>
</comment>
<feature type="compositionally biased region" description="Low complexity" evidence="1">
    <location>
        <begin position="997"/>
        <end position="1006"/>
    </location>
</feature>
<feature type="compositionally biased region" description="Low complexity" evidence="1">
    <location>
        <begin position="943"/>
        <end position="953"/>
    </location>
</feature>
<reference evidence="3" key="1">
    <citation type="submission" date="2022-10" db="EMBL/GenBank/DDBJ databases">
        <title>Tapping the CABI collections for fungal endophytes: first genome assemblies for Collariella, Neodidymelliopsis, Ascochyta clinopodiicola, Didymella pomorum, Didymosphaeria variabile, Neocosmospora piperis and Neocucurbitaria cava.</title>
        <authorList>
            <person name="Hill R."/>
        </authorList>
    </citation>
    <scope>NUCLEOTIDE SEQUENCE</scope>
    <source>
        <strain evidence="3">IMI 356815</strain>
    </source>
</reference>
<feature type="compositionally biased region" description="Polar residues" evidence="1">
    <location>
        <begin position="444"/>
        <end position="456"/>
    </location>
</feature>
<dbReference type="GeneID" id="80910590"/>
<feature type="compositionally biased region" description="Basic and acidic residues" evidence="1">
    <location>
        <begin position="374"/>
        <end position="386"/>
    </location>
</feature>
<feature type="compositionally biased region" description="Polar residues" evidence="1">
    <location>
        <begin position="883"/>
        <end position="913"/>
    </location>
</feature>
<dbReference type="EMBL" id="JAPEUX010000005">
    <property type="protein sequence ID" value="KAJ4351717.1"/>
    <property type="molecule type" value="Genomic_DNA"/>
</dbReference>
<keyword evidence="2" id="KW-1133">Transmembrane helix</keyword>
<feature type="region of interest" description="Disordered" evidence="1">
    <location>
        <begin position="1317"/>
        <end position="1366"/>
    </location>
</feature>
<keyword evidence="2" id="KW-0812">Transmembrane</keyword>
<dbReference type="Pfam" id="PF10791">
    <property type="entry name" value="F1F0-ATPsyn_F"/>
    <property type="match status" value="1"/>
</dbReference>
<proteinExistence type="predicted"/>
<dbReference type="PANTHER" id="PTHR28161">
    <property type="entry name" value="ATP SYNTHASE SUBUNIT F, MITOCHONDRIAL"/>
    <property type="match status" value="1"/>
</dbReference>
<organism evidence="3 4">
    <name type="scientific">Didymosphaeria variabile</name>
    <dbReference type="NCBI Taxonomy" id="1932322"/>
    <lineage>
        <taxon>Eukaryota</taxon>
        <taxon>Fungi</taxon>
        <taxon>Dikarya</taxon>
        <taxon>Ascomycota</taxon>
        <taxon>Pezizomycotina</taxon>
        <taxon>Dothideomycetes</taxon>
        <taxon>Pleosporomycetidae</taxon>
        <taxon>Pleosporales</taxon>
        <taxon>Massarineae</taxon>
        <taxon>Didymosphaeriaceae</taxon>
        <taxon>Didymosphaeria</taxon>
    </lineage>
</organism>
<feature type="compositionally biased region" description="Low complexity" evidence="1">
    <location>
        <begin position="1405"/>
        <end position="1420"/>
    </location>
</feature>
<feature type="compositionally biased region" description="Polar residues" evidence="1">
    <location>
        <begin position="582"/>
        <end position="593"/>
    </location>
</feature>
<evidence type="ECO:0000256" key="1">
    <source>
        <dbReference type="SAM" id="MobiDB-lite"/>
    </source>
</evidence>
<evidence type="ECO:0000256" key="2">
    <source>
        <dbReference type="SAM" id="Phobius"/>
    </source>
</evidence>
<sequence length="1472" mass="156217">MSYITKRALSTLIPPKVASPNAIGSSPNALRMQKVVSFYEKLPRGAAPEVQAKGLLGRYQKRYFGKNASAMPLVHVIGALIALGYAQNYYFHLRHHKNNPSVATTDLQIVMAEQITHDVVKEAQSVGGPAPIDDTASTTNNSAGNGEAPSGLNTHDLNPSDDPTSTSATAPASAANAARPFETADGGIGNAPAATLDRQVTPDTPSNEKREPLVNGDTGESSATESQNALGEGSVGSDTDISRPGSVDPTKQPGGHLRTNSTVKKPAAFKSVSVTKNFLAKSAVSAPVARPGDKVPPSSSVAASAVQTARPRLVAKSGGSNTPRSLGKLNGAGSGPDASKVWNKNQPIPPAPPKQFTDEELKQQYGIHLATRLQADEAGKEAKWADIDDDEDDWAPETVQWMDGTKSTVAAENQPPPPEEPKSIPKTEAPVAAAKPAPTPTPASSTQRSGMTSGTKTILKPGASAQASATKPKGQPEKPTLVSKPSSAAPVKSPWAQLPPVEKVSPIQINAPAQQPLPRYTRDSYGYDEMPPPHALAKEIAPDDFNRAWRDDRGHRELFNSHSGRYEPVGEMRRGSVRDNAYRQQPSVLQRPSQDGPAEPSAAFQTSRTSADGPGWGRRRNSSNVSGGSGRRMSFDRRGPDLPPLPMNTQRRDSQSVNGFDAGNLGAPRHALPTKPGSTDQPTSTEAEDLAQATSPNAVHVQPANLAQTASPNAVHVQPASPFGSAGSNDTGTPGAPSQIHNLVEVQERLLHSNIDAIKLRKQREKEQEAKEEAERKERLRKRLEAMGFSDDAKSKTKETSPSRAPQKSPQKDKAVPATVQSPPKPPVPTSEGEVAQYGMMKVHQAQPVRKPASVEPASKPAASKPSPSPKKAQTEVQPLPSLAQSITPVNDLSRESNNSKPRNDHVQAQAQQLRPVVAADDKASQPPQGPWSSTLPPQRPAGWGSSGSSVWGPPQTRDRALGNGTFGQQVTAPPQASVAPIGLNSSVKNLPPQPQAAPIQQFAQQNMYPQAVPSLAQGSAVPKPGPIAPPPTDKGWGNFQAHIRQDDLDVRAKAERERERVGADFRPELRETYTDQKGKTESTLHPRVGGIDPTSSNTTAAPDIKPKHEVSKTHEGSAPASQGAPHQSATQGGRSSRFFPKPQPAAKQESPPPPETESHPAFSGDTSHPVVKMPKPSPRVRLPPTAGGPTAQAEAPVSMPSRSRLGLGARPLALTQEWQARFNSLLDKTPAPGAAPAPITRSSPSVQTSLNSKPGSLAIAPSSKAPLEVRESSASATVSLPVSVNRRSFVNDGSSDITTRSGAEDLLEDREFGSLPTVKVPKTPHLAANEPPVGFPPNGRQYSKYGSKFYPTSKPTLQEDKPEKHDNTIDVIIRMGNIEEIITKSMPIKRKGGRGYGQQKPRRSPTNGTGNTPSTGQNTRTRKPANYQGQGTSSNSSTRSPAGNAWSNNRSAPAHTNPWTTKRQTPSAPVH</sequence>
<feature type="region of interest" description="Disordered" evidence="1">
    <location>
        <begin position="1225"/>
        <end position="1266"/>
    </location>
</feature>
<feature type="compositionally biased region" description="Low complexity" evidence="1">
    <location>
        <begin position="295"/>
        <end position="306"/>
    </location>
</feature>
<feature type="compositionally biased region" description="Polar residues" evidence="1">
    <location>
        <begin position="1241"/>
        <end position="1255"/>
    </location>
</feature>
<feature type="compositionally biased region" description="Polar residues" evidence="1">
    <location>
        <begin position="135"/>
        <end position="144"/>
    </location>
</feature>
<evidence type="ECO:0000313" key="4">
    <source>
        <dbReference type="Proteomes" id="UP001140513"/>
    </source>
</evidence>
<keyword evidence="4" id="KW-1185">Reference proteome</keyword>
<feature type="compositionally biased region" description="Basic and acidic residues" evidence="1">
    <location>
        <begin position="1044"/>
        <end position="1085"/>
    </location>
</feature>
<evidence type="ECO:0000313" key="3">
    <source>
        <dbReference type="EMBL" id="KAJ4351717.1"/>
    </source>
</evidence>
<feature type="compositionally biased region" description="Basic and acidic residues" evidence="1">
    <location>
        <begin position="791"/>
        <end position="801"/>
    </location>
</feature>
<feature type="transmembrane region" description="Helical" evidence="2">
    <location>
        <begin position="68"/>
        <end position="86"/>
    </location>
</feature>
<feature type="region of interest" description="Disordered" evidence="1">
    <location>
        <begin position="372"/>
        <end position="538"/>
    </location>
</feature>
<evidence type="ECO:0008006" key="5">
    <source>
        <dbReference type="Google" id="ProtNLM"/>
    </source>
</evidence>
<keyword evidence="2" id="KW-0472">Membrane</keyword>
<feature type="region of interest" description="Disordered" evidence="1">
    <location>
        <begin position="125"/>
        <end position="265"/>
    </location>
</feature>
<feature type="compositionally biased region" description="Low complexity" evidence="1">
    <location>
        <begin position="851"/>
        <end position="872"/>
    </location>
</feature>
<feature type="compositionally biased region" description="Basic and acidic residues" evidence="1">
    <location>
        <begin position="1105"/>
        <end position="1116"/>
    </location>
</feature>
<feature type="compositionally biased region" description="Polar residues" evidence="1">
    <location>
        <begin position="1428"/>
        <end position="1452"/>
    </location>
</feature>
<feature type="region of interest" description="Disordered" evidence="1">
    <location>
        <begin position="761"/>
        <end position="1205"/>
    </location>
</feature>
<feature type="compositionally biased region" description="Polar residues" evidence="1">
    <location>
        <begin position="1125"/>
        <end position="1135"/>
    </location>
</feature>
<feature type="compositionally biased region" description="Low complexity" evidence="1">
    <location>
        <begin position="426"/>
        <end position="436"/>
    </location>
</feature>
<feature type="compositionally biased region" description="Basic and acidic residues" evidence="1">
    <location>
        <begin position="555"/>
        <end position="581"/>
    </location>
</feature>
<feature type="compositionally biased region" description="Polar residues" evidence="1">
    <location>
        <begin position="676"/>
        <end position="685"/>
    </location>
</feature>
<feature type="region of interest" description="Disordered" evidence="1">
    <location>
        <begin position="1384"/>
        <end position="1472"/>
    </location>
</feature>
<dbReference type="Proteomes" id="UP001140513">
    <property type="component" value="Unassembled WGS sequence"/>
</dbReference>
<feature type="compositionally biased region" description="Basic and acidic residues" evidence="1">
    <location>
        <begin position="764"/>
        <end position="778"/>
    </location>
</feature>
<accession>A0A9W9CA44</accession>
<feature type="compositionally biased region" description="Polar residues" evidence="1">
    <location>
        <begin position="1458"/>
        <end position="1472"/>
    </location>
</feature>
<dbReference type="RefSeq" id="XP_056070073.1">
    <property type="nucleotide sequence ID" value="XM_056215826.1"/>
</dbReference>
<gene>
    <name evidence="3" type="ORF">N0V89_007060</name>
</gene>
<feature type="region of interest" description="Disordered" evidence="1">
    <location>
        <begin position="283"/>
        <end position="358"/>
    </location>
</feature>
<name>A0A9W9CA44_9PLEO</name>